<dbReference type="InterPro" id="IPR038351">
    <property type="entry name" value="MCD_N_sf"/>
</dbReference>
<dbReference type="KEGG" id="mpc:Mar181_0729"/>
<dbReference type="EC" id="4.1.1.9" evidence="3"/>
<name>F6CRM2_MARPP</name>
<dbReference type="InterPro" id="IPR035372">
    <property type="entry name" value="MCD_N"/>
</dbReference>
<keyword evidence="4" id="KW-1185">Reference proteome</keyword>
<proteinExistence type="predicted"/>
<evidence type="ECO:0000259" key="1">
    <source>
        <dbReference type="Pfam" id="PF05292"/>
    </source>
</evidence>
<dbReference type="InterPro" id="IPR042303">
    <property type="entry name" value="Malonyl_CoA_deC_C_sf"/>
</dbReference>
<dbReference type="AlphaFoldDB" id="F6CRM2"/>
<evidence type="ECO:0000313" key="3">
    <source>
        <dbReference type="EMBL" id="AEF53785.1"/>
    </source>
</evidence>
<reference evidence="3 4" key="1">
    <citation type="journal article" date="2012" name="Stand. Genomic Sci.">
        <title>Complete genome sequence of Marinomonas posidonica type strain (IVIA-Po-181(T)).</title>
        <authorList>
            <person name="Lucas-Elio P."/>
            <person name="Goodwin L."/>
            <person name="Woyke T."/>
            <person name="Pitluck S."/>
            <person name="Nolan M."/>
            <person name="Kyrpides N.C."/>
            <person name="Detter J.C."/>
            <person name="Copeland A."/>
            <person name="Lu M."/>
            <person name="Bruce D."/>
            <person name="Detter C."/>
            <person name="Tapia R."/>
            <person name="Han S."/>
            <person name="Land M.L."/>
            <person name="Ivanova N."/>
            <person name="Mikhailova N."/>
            <person name="Johnston A.W."/>
            <person name="Sanchez-Amat A."/>
        </authorList>
    </citation>
    <scope>NUCLEOTIDE SEQUENCE [LARGE SCALE GENOMIC DNA]</scope>
    <source>
        <strain evidence="4">CECT 7376 / NCIMB 14433 / IVIA-Po-181</strain>
    </source>
</reference>
<dbReference type="PANTHER" id="PTHR28641:SF1">
    <property type="entry name" value="MALONYL-COA DECARBOXYLASE, MITOCHONDRIAL"/>
    <property type="match status" value="1"/>
</dbReference>
<organism evidence="3 4">
    <name type="scientific">Marinomonas posidonica (strain CECT 7376 / NCIMB 14433 / IVIA-Po-181)</name>
    <dbReference type="NCBI Taxonomy" id="491952"/>
    <lineage>
        <taxon>Bacteria</taxon>
        <taxon>Pseudomonadati</taxon>
        <taxon>Pseudomonadota</taxon>
        <taxon>Gammaproteobacteria</taxon>
        <taxon>Oceanospirillales</taxon>
        <taxon>Oceanospirillaceae</taxon>
        <taxon>Marinomonas</taxon>
    </lineage>
</organism>
<evidence type="ECO:0000259" key="2">
    <source>
        <dbReference type="Pfam" id="PF17408"/>
    </source>
</evidence>
<dbReference type="Gene3D" id="3.40.630.150">
    <property type="entry name" value="Malonyl-CoA decarboxylase, catalytic domain"/>
    <property type="match status" value="2"/>
</dbReference>
<dbReference type="InterPro" id="IPR007956">
    <property type="entry name" value="Malonyl_CoA_deC_C"/>
</dbReference>
<dbReference type="HOGENOM" id="CLU_023433_3_1_6"/>
<feature type="domain" description="Malonyl-CoA decarboxylase N-terminal" evidence="2">
    <location>
        <begin position="79"/>
        <end position="159"/>
    </location>
</feature>
<keyword evidence="3" id="KW-0456">Lyase</keyword>
<dbReference type="eggNOG" id="COG1593">
    <property type="taxonomic scope" value="Bacteria"/>
</dbReference>
<dbReference type="Proteomes" id="UP000009230">
    <property type="component" value="Chromosome"/>
</dbReference>
<protein>
    <submittedName>
        <fullName evidence="3">Malonyl-CoA decarboxylase</fullName>
        <ecNumber evidence="3">4.1.1.9</ecNumber>
    </submittedName>
</protein>
<sequence>MSMMMELLSHIFDRRYRPLAKNKTESDSSIIVLADNLIGTAGESSGLTLATQILDRFETLEDEDKLSFFNHLSSNMDINPVDVEGALADYKEQPSKKTYLRYMESVEPRRQELIRRLNQVAGATGKLVNMRADLLRLKGKSDALAALDLDFRHLFVSWFNRGFLVLRPINWETPAHILEKIIAYEAVHAIDSWDDLRRRMQPEDRCCFAFFHLSMPDEPLIFVEVALTHGIANSVQSVLSEDREEILISEADTAVFYSISNCQRGLNSISFGNSLIKQVVTDLSSRFSNLKNFVTLSPIPSLMTWAQQQSIDTTSEPFNDMKSLAAHYLLNEKGQSGKPLDPVARFHLGNGAKIHAIHNDADLSDKGIRQSGGAMVNYLYELKNVSENHEKFAATGYISAIQDIHKLCENLSPLLREKNNV</sequence>
<dbReference type="GO" id="GO:0050080">
    <property type="term" value="F:malonyl-CoA decarboxylase activity"/>
    <property type="evidence" value="ECO:0007669"/>
    <property type="project" value="UniProtKB-EC"/>
</dbReference>
<dbReference type="InterPro" id="IPR038917">
    <property type="entry name" value="Malonyl_CoA_deC"/>
</dbReference>
<dbReference type="RefSeq" id="WP_013795262.1">
    <property type="nucleotide sequence ID" value="NC_015559.1"/>
</dbReference>
<feature type="domain" description="Malonyl-CoA decarboxylase C-terminal" evidence="1">
    <location>
        <begin position="162"/>
        <end position="312"/>
    </location>
</feature>
<dbReference type="EMBL" id="CP002771">
    <property type="protein sequence ID" value="AEF53785.1"/>
    <property type="molecule type" value="Genomic_DNA"/>
</dbReference>
<dbReference type="PANTHER" id="PTHR28641">
    <property type="match status" value="1"/>
</dbReference>
<dbReference type="GO" id="GO:0006633">
    <property type="term" value="P:fatty acid biosynthetic process"/>
    <property type="evidence" value="ECO:0007669"/>
    <property type="project" value="InterPro"/>
</dbReference>
<dbReference type="Pfam" id="PF05292">
    <property type="entry name" value="MCD"/>
    <property type="match status" value="2"/>
</dbReference>
<dbReference type="Pfam" id="PF17408">
    <property type="entry name" value="MCD_N"/>
    <property type="match status" value="1"/>
</dbReference>
<dbReference type="Gene3D" id="1.20.140.90">
    <property type="entry name" value="Malonyl-CoA decarboxylase, oligemerization domain"/>
    <property type="match status" value="1"/>
</dbReference>
<feature type="domain" description="Malonyl-CoA decarboxylase C-terminal" evidence="1">
    <location>
        <begin position="319"/>
        <end position="381"/>
    </location>
</feature>
<evidence type="ECO:0000313" key="4">
    <source>
        <dbReference type="Proteomes" id="UP000009230"/>
    </source>
</evidence>
<dbReference type="OrthoDB" id="5292736at2"/>
<accession>F6CRM2</accession>
<gene>
    <name evidence="3" type="ordered locus">Mar181_0729</name>
</gene>
<dbReference type="STRING" id="491952.Mar181_0729"/>